<evidence type="ECO:0000256" key="2">
    <source>
        <dbReference type="SAM" id="Phobius"/>
    </source>
</evidence>
<organism evidence="3 4">
    <name type="scientific">Prorocentrum cordatum</name>
    <dbReference type="NCBI Taxonomy" id="2364126"/>
    <lineage>
        <taxon>Eukaryota</taxon>
        <taxon>Sar</taxon>
        <taxon>Alveolata</taxon>
        <taxon>Dinophyceae</taxon>
        <taxon>Prorocentrales</taxon>
        <taxon>Prorocentraceae</taxon>
        <taxon>Prorocentrum</taxon>
    </lineage>
</organism>
<protein>
    <submittedName>
        <fullName evidence="3">Uncharacterized protein</fullName>
    </submittedName>
</protein>
<gene>
    <name evidence="3" type="ORF">PCOR1329_LOCUS77713</name>
</gene>
<feature type="region of interest" description="Disordered" evidence="1">
    <location>
        <begin position="1"/>
        <end position="30"/>
    </location>
</feature>
<name>A0ABN9XQI7_9DINO</name>
<keyword evidence="2" id="KW-0812">Transmembrane</keyword>
<evidence type="ECO:0000313" key="4">
    <source>
        <dbReference type="Proteomes" id="UP001189429"/>
    </source>
</evidence>
<accession>A0ABN9XQI7</accession>
<sequence length="350" mass="36159">MPADVSHPQLTRLPCESGPSDQEEGAAAGGAAARAPAARAAAPLAAVAAALLLLVVVAGRPAGARAGARSKGIVSMSSTGECILYGYSMLEPYGTSQAELFEAEPGWVWLTNSSTVAVQGLLGELDPPKTGEALVLKEITIGGPSLYGGVVHIAAHETIWYPPSGERVIILAEDMSLWSLPGVLETSVDHNGESVQPDRADLPMHVVHAKLGGFEMEVDRWNDVGTTEKFMNVKIVKPVESSETGLCPNSEGIAVPDAEVFAVHHSPSPTGDTSAGAQASALVNSGGIHIFANGSNFSTALEIASNTLEIASNTSNASIASIADKSGTADTFLHFVLIWAIASSVVPFIM</sequence>
<comment type="caution">
    <text evidence="3">The sequence shown here is derived from an EMBL/GenBank/DDBJ whole genome shotgun (WGS) entry which is preliminary data.</text>
</comment>
<dbReference type="Proteomes" id="UP001189429">
    <property type="component" value="Unassembled WGS sequence"/>
</dbReference>
<proteinExistence type="predicted"/>
<evidence type="ECO:0000256" key="1">
    <source>
        <dbReference type="SAM" id="MobiDB-lite"/>
    </source>
</evidence>
<evidence type="ECO:0000313" key="3">
    <source>
        <dbReference type="EMBL" id="CAK0900435.1"/>
    </source>
</evidence>
<feature type="transmembrane region" description="Helical" evidence="2">
    <location>
        <begin position="40"/>
        <end position="59"/>
    </location>
</feature>
<keyword evidence="4" id="KW-1185">Reference proteome</keyword>
<dbReference type="EMBL" id="CAUYUJ010020776">
    <property type="protein sequence ID" value="CAK0900435.1"/>
    <property type="molecule type" value="Genomic_DNA"/>
</dbReference>
<keyword evidence="2" id="KW-0472">Membrane</keyword>
<feature type="transmembrane region" description="Helical" evidence="2">
    <location>
        <begin position="331"/>
        <end position="349"/>
    </location>
</feature>
<reference evidence="3" key="1">
    <citation type="submission" date="2023-10" db="EMBL/GenBank/DDBJ databases">
        <authorList>
            <person name="Chen Y."/>
            <person name="Shah S."/>
            <person name="Dougan E. K."/>
            <person name="Thang M."/>
            <person name="Chan C."/>
        </authorList>
    </citation>
    <scope>NUCLEOTIDE SEQUENCE [LARGE SCALE GENOMIC DNA]</scope>
</reference>
<keyword evidence="2" id="KW-1133">Transmembrane helix</keyword>